<evidence type="ECO:0000256" key="1">
    <source>
        <dbReference type="SAM" id="Coils"/>
    </source>
</evidence>
<accession>A0A183FWR7</accession>
<reference evidence="5" key="2">
    <citation type="submission" date="2019-09" db="UniProtKB">
        <authorList>
            <consortium name="WormBaseParasite"/>
        </authorList>
    </citation>
    <scope>IDENTIFICATION</scope>
</reference>
<dbReference type="OrthoDB" id="5868322at2759"/>
<dbReference type="EMBL" id="UZAH01027689">
    <property type="protein sequence ID" value="VDO94125.1"/>
    <property type="molecule type" value="Genomic_DNA"/>
</dbReference>
<name>A0A183FWR7_HELPZ</name>
<evidence type="ECO:0000313" key="3">
    <source>
        <dbReference type="EMBL" id="VDO94125.1"/>
    </source>
</evidence>
<protein>
    <submittedName>
        <fullName evidence="5">CCHC-type domain-containing protein</fullName>
    </submittedName>
</protein>
<accession>A0A3P8DCY1</accession>
<dbReference type="Proteomes" id="UP000050761">
    <property type="component" value="Unassembled WGS sequence"/>
</dbReference>
<feature type="region of interest" description="Disordered" evidence="2">
    <location>
        <begin position="344"/>
        <end position="390"/>
    </location>
</feature>
<dbReference type="AlphaFoldDB" id="A0A183FWR7"/>
<evidence type="ECO:0000313" key="4">
    <source>
        <dbReference type="Proteomes" id="UP000050761"/>
    </source>
</evidence>
<reference evidence="3 4" key="1">
    <citation type="submission" date="2018-11" db="EMBL/GenBank/DDBJ databases">
        <authorList>
            <consortium name="Pathogen Informatics"/>
        </authorList>
    </citation>
    <scope>NUCLEOTIDE SEQUENCE [LARGE SCALE GENOMIC DNA]</scope>
</reference>
<gene>
    <name evidence="3" type="ORF">HPBE_LOCUS12915</name>
</gene>
<feature type="coiled-coil region" evidence="1">
    <location>
        <begin position="54"/>
        <end position="81"/>
    </location>
</feature>
<keyword evidence="4" id="KW-1185">Reference proteome</keyword>
<evidence type="ECO:0000313" key="5">
    <source>
        <dbReference type="WBParaSite" id="HPBE_0001291401-mRNA-1"/>
    </source>
</evidence>
<feature type="coiled-coil region" evidence="1">
    <location>
        <begin position="117"/>
        <end position="151"/>
    </location>
</feature>
<organism evidence="4 5">
    <name type="scientific">Heligmosomoides polygyrus</name>
    <name type="common">Parasitic roundworm</name>
    <dbReference type="NCBI Taxonomy" id="6339"/>
    <lineage>
        <taxon>Eukaryota</taxon>
        <taxon>Metazoa</taxon>
        <taxon>Ecdysozoa</taxon>
        <taxon>Nematoda</taxon>
        <taxon>Chromadorea</taxon>
        <taxon>Rhabditida</taxon>
        <taxon>Rhabditina</taxon>
        <taxon>Rhabditomorpha</taxon>
        <taxon>Strongyloidea</taxon>
        <taxon>Heligmosomidae</taxon>
        <taxon>Heligmosomoides</taxon>
    </lineage>
</organism>
<dbReference type="WBParaSite" id="HPBE_0001291401-mRNA-1">
    <property type="protein sequence ID" value="HPBE_0001291401-mRNA-1"/>
    <property type="gene ID" value="HPBE_0001291401"/>
</dbReference>
<keyword evidence="1" id="KW-0175">Coiled coil</keyword>
<sequence length="419" mass="48197">MDEQQISREEFWDSYNLAEYVLDNLARMDRLYAIPREGWLNQRHKYEVDPKTVLKFVYDRLKGLEKTIDELGRENATAETKFRDFNPEREPEAHRPKFLRILREDLTLDRPSSSKVVAELKEILNAQRSELKRLREALQAMDIQNKDAVDLSEIVVIVEATDKAKRSVLRSERKLTVWEEEEAQDDDTYFERMMEEVEGEEKAIPEEQGAQVQLAGQLEEMMAERRQEAAQVSPNAANQRAEMIQIHNARVSELRRAVQESNDILRNFPFRNIGEFSRGVDCNVKCAFCGDIGRRYSDSCPLVIESEYRYNIVRTHGICPHCLGGCLPGRCKFPPRECVLRKTSRDMDGRPHPQRRSPSCAVPSTRCKGRSAGATEPNDRGAGSRTRGTGPFAIKRVINGGRSVDYVDQIDLFFVKLNR</sequence>
<evidence type="ECO:0000256" key="2">
    <source>
        <dbReference type="SAM" id="MobiDB-lite"/>
    </source>
</evidence>
<proteinExistence type="predicted"/>